<protein>
    <submittedName>
        <fullName evidence="1">Uncharacterized protein</fullName>
    </submittedName>
</protein>
<name>A0A1D1UCP8_RAMVA</name>
<dbReference type="AlphaFoldDB" id="A0A1D1UCP8"/>
<organism evidence="1 2">
    <name type="scientific">Ramazzottius varieornatus</name>
    <name type="common">Water bear</name>
    <name type="synonym">Tardigrade</name>
    <dbReference type="NCBI Taxonomy" id="947166"/>
    <lineage>
        <taxon>Eukaryota</taxon>
        <taxon>Metazoa</taxon>
        <taxon>Ecdysozoa</taxon>
        <taxon>Tardigrada</taxon>
        <taxon>Eutardigrada</taxon>
        <taxon>Parachela</taxon>
        <taxon>Hypsibioidea</taxon>
        <taxon>Ramazzottiidae</taxon>
        <taxon>Ramazzottius</taxon>
    </lineage>
</organism>
<accession>A0A1D1UCP8</accession>
<evidence type="ECO:0000313" key="2">
    <source>
        <dbReference type="Proteomes" id="UP000186922"/>
    </source>
</evidence>
<gene>
    <name evidence="1" type="primary">RvY_00274</name>
    <name evidence="1" type="synonym">RvY_00274.1</name>
    <name evidence="1" type="ORF">RvY_00274-1</name>
</gene>
<keyword evidence="2" id="KW-1185">Reference proteome</keyword>
<dbReference type="EMBL" id="BDGG01000001">
    <property type="protein sequence ID" value="GAU87436.1"/>
    <property type="molecule type" value="Genomic_DNA"/>
</dbReference>
<reference evidence="1 2" key="1">
    <citation type="journal article" date="2016" name="Nat. Commun.">
        <title>Extremotolerant tardigrade genome and improved radiotolerance of human cultured cells by tardigrade-unique protein.</title>
        <authorList>
            <person name="Hashimoto T."/>
            <person name="Horikawa D.D."/>
            <person name="Saito Y."/>
            <person name="Kuwahara H."/>
            <person name="Kozuka-Hata H."/>
            <person name="Shin-I T."/>
            <person name="Minakuchi Y."/>
            <person name="Ohishi K."/>
            <person name="Motoyama A."/>
            <person name="Aizu T."/>
            <person name="Enomoto A."/>
            <person name="Kondo K."/>
            <person name="Tanaka S."/>
            <person name="Hara Y."/>
            <person name="Koshikawa S."/>
            <person name="Sagara H."/>
            <person name="Miura T."/>
            <person name="Yokobori S."/>
            <person name="Miyagawa K."/>
            <person name="Suzuki Y."/>
            <person name="Kubo T."/>
            <person name="Oyama M."/>
            <person name="Kohara Y."/>
            <person name="Fujiyama A."/>
            <person name="Arakawa K."/>
            <person name="Katayama T."/>
            <person name="Toyoda A."/>
            <person name="Kunieda T."/>
        </authorList>
    </citation>
    <scope>NUCLEOTIDE SEQUENCE [LARGE SCALE GENOMIC DNA]</scope>
    <source>
        <strain evidence="1 2">YOKOZUNA-1</strain>
    </source>
</reference>
<comment type="caution">
    <text evidence="1">The sequence shown here is derived from an EMBL/GenBank/DDBJ whole genome shotgun (WGS) entry which is preliminary data.</text>
</comment>
<sequence length="151" mass="17027">MPWTIIRPATQNCCHQSASRGNCASLCGLRSAIYHPRFKAIYRCCCYDIISDDEPDQASSDNFMQGYESEKSIFSEVDAAEYDWSDSGDVVAVPLCAPAFEEIGLDFERETVRVHDPFNPQSTPMIDQCATSTTKLASSWKTPLRRSLWNR</sequence>
<dbReference type="Proteomes" id="UP000186922">
    <property type="component" value="Unassembled WGS sequence"/>
</dbReference>
<evidence type="ECO:0000313" key="1">
    <source>
        <dbReference type="EMBL" id="GAU87436.1"/>
    </source>
</evidence>
<proteinExistence type="predicted"/>